<evidence type="ECO:0000313" key="2">
    <source>
        <dbReference type="Proteomes" id="UP000095472"/>
    </source>
</evidence>
<keyword evidence="2" id="KW-1185">Reference proteome</keyword>
<organism evidence="1 2">
    <name type="scientific">Desertifilum tharense IPPAS B-1220</name>
    <dbReference type="NCBI Taxonomy" id="1781255"/>
    <lineage>
        <taxon>Bacteria</taxon>
        <taxon>Bacillati</taxon>
        <taxon>Cyanobacteriota</taxon>
        <taxon>Cyanophyceae</taxon>
        <taxon>Desertifilales</taxon>
        <taxon>Desertifilaceae</taxon>
        <taxon>Desertifilum</taxon>
    </lineage>
</organism>
<dbReference type="EMBL" id="CP182909">
    <property type="protein sequence ID" value="XPM62601.1"/>
    <property type="molecule type" value="Genomic_DNA"/>
</dbReference>
<name>A0ACD5GQ40_9CYAN</name>
<gene>
    <name evidence="1" type="ORF">BH720_023465</name>
</gene>
<reference evidence="1 2" key="1">
    <citation type="journal article" date="2016" name="Genome Announc.">
        <title>Draft Genome Sequence of the Thermotolerant Cyanobacterium Desertifilum sp. IPPAS B-1220.</title>
        <authorList>
            <person name="Mironov K.S."/>
            <person name="Sinetova M.A."/>
            <person name="Bolatkhan K."/>
            <person name="Zayadan B.K."/>
            <person name="Ustinova V.V."/>
            <person name="Kupriyanova E.V."/>
            <person name="Skrypnik A.N."/>
            <person name="Gogoleva N.E."/>
            <person name="Gogolev Y.V."/>
            <person name="Los D.A."/>
        </authorList>
    </citation>
    <scope>NUCLEOTIDE SEQUENCE [LARGE SCALE GENOMIC DNA]</scope>
    <source>
        <strain evidence="1 2">IPPAS B-1220</strain>
    </source>
</reference>
<accession>A0ACD5GQ40</accession>
<dbReference type="Proteomes" id="UP000095472">
    <property type="component" value="Chromosome"/>
</dbReference>
<proteinExistence type="predicted"/>
<evidence type="ECO:0000313" key="1">
    <source>
        <dbReference type="EMBL" id="XPM62601.1"/>
    </source>
</evidence>
<sequence>MIIAAIAVVLLHWTWADGAISLIVSGLIVLIALPFLFESLRQLLFGIPAKTENCDCDRSTSEKLLFPTLEDLVKQKSI</sequence>
<protein>
    <submittedName>
        <fullName evidence="1">Uncharacterized protein</fullName>
    </submittedName>
</protein>